<keyword evidence="7" id="KW-0443">Lipid metabolism</keyword>
<dbReference type="Gene3D" id="3.40.50.720">
    <property type="entry name" value="NAD(P)-binding Rossmann-like Domain"/>
    <property type="match status" value="1"/>
</dbReference>
<dbReference type="InParanoid" id="A0A1S4F753"/>
<organism evidence="13 14">
    <name type="scientific">Aedes aegypti</name>
    <name type="common">Yellowfever mosquito</name>
    <name type="synonym">Culex aegypti</name>
    <dbReference type="NCBI Taxonomy" id="7159"/>
    <lineage>
        <taxon>Eukaryota</taxon>
        <taxon>Metazoa</taxon>
        <taxon>Ecdysozoa</taxon>
        <taxon>Arthropoda</taxon>
        <taxon>Hexapoda</taxon>
        <taxon>Insecta</taxon>
        <taxon>Pterygota</taxon>
        <taxon>Neoptera</taxon>
        <taxon>Endopterygota</taxon>
        <taxon>Diptera</taxon>
        <taxon>Nematocera</taxon>
        <taxon>Culicoidea</taxon>
        <taxon>Culicidae</taxon>
        <taxon>Culicinae</taxon>
        <taxon>Aedini</taxon>
        <taxon>Aedes</taxon>
        <taxon>Stegomyia</taxon>
    </lineage>
</organism>
<evidence type="ECO:0000256" key="3">
    <source>
        <dbReference type="ARBA" id="ARBA00022692"/>
    </source>
</evidence>
<dbReference type="FunFam" id="3.40.50.720:FF:000131">
    <property type="entry name" value="Short-chain dehydrogenase/reductase 3"/>
    <property type="match status" value="1"/>
</dbReference>
<evidence type="ECO:0000256" key="12">
    <source>
        <dbReference type="RuleBase" id="RU000363"/>
    </source>
</evidence>
<comment type="similarity">
    <text evidence="2 12">Belongs to the short-chain dehydrogenases/reductases (SDR) family.</text>
</comment>
<dbReference type="InterPro" id="IPR036291">
    <property type="entry name" value="NAD(P)-bd_dom_sf"/>
</dbReference>
<dbReference type="InterPro" id="IPR002347">
    <property type="entry name" value="SDR_fam"/>
</dbReference>
<keyword evidence="6" id="KW-0560">Oxidoreductase</keyword>
<keyword evidence="5" id="KW-1133">Transmembrane helix</keyword>
<keyword evidence="3" id="KW-0812">Transmembrane</keyword>
<dbReference type="PRINTS" id="PR00081">
    <property type="entry name" value="GDHRDH"/>
</dbReference>
<dbReference type="PROSITE" id="PS00061">
    <property type="entry name" value="ADH_SHORT"/>
    <property type="match status" value="1"/>
</dbReference>
<reference evidence="13 14" key="1">
    <citation type="submission" date="2017-06" db="EMBL/GenBank/DDBJ databases">
        <title>Aedes aegypti genome working group (AGWG) sequencing and assembly.</title>
        <authorList>
            <consortium name="Aedes aegypti Genome Working Group (AGWG)"/>
            <person name="Matthews B.J."/>
        </authorList>
    </citation>
    <scope>NUCLEOTIDE SEQUENCE [LARGE SCALE GENOMIC DNA]</scope>
    <source>
        <strain evidence="13 14">LVP_AGWG</strain>
    </source>
</reference>
<dbReference type="PANTHER" id="PTHR24322:SF748">
    <property type="entry name" value="FI23927P1-RELATED"/>
    <property type="match status" value="1"/>
</dbReference>
<dbReference type="GO" id="GO:0052650">
    <property type="term" value="F:all-trans-retinol dehydrogenase (NADP+) activity"/>
    <property type="evidence" value="ECO:0007669"/>
    <property type="project" value="UniProtKB-ARBA"/>
</dbReference>
<evidence type="ECO:0000256" key="2">
    <source>
        <dbReference type="ARBA" id="ARBA00006484"/>
    </source>
</evidence>
<dbReference type="GO" id="GO:0016020">
    <property type="term" value="C:membrane"/>
    <property type="evidence" value="ECO:0007669"/>
    <property type="project" value="UniProtKB-SubCell"/>
</dbReference>
<comment type="function">
    <text evidence="9">Catalyzes the reduction of all-trans-retinal to all-trans-retinol in the presence of NADPH.</text>
</comment>
<protein>
    <recommendedName>
        <fullName evidence="10">Short-chain dehydrogenase/reductase 3</fullName>
    </recommendedName>
    <alternativeName>
        <fullName evidence="11">Retinal short-chain dehydrogenase/reductase 1</fullName>
    </alternativeName>
</protein>
<dbReference type="EnsemblMetazoa" id="AAEL004281-RA">
    <property type="protein sequence ID" value="AAEL004281-PA"/>
    <property type="gene ID" value="AAEL004281"/>
</dbReference>
<keyword evidence="8" id="KW-0472">Membrane</keyword>
<evidence type="ECO:0000256" key="10">
    <source>
        <dbReference type="ARBA" id="ARBA00068717"/>
    </source>
</evidence>
<evidence type="ECO:0000256" key="1">
    <source>
        <dbReference type="ARBA" id="ARBA00004141"/>
    </source>
</evidence>
<reference evidence="13" key="2">
    <citation type="submission" date="2021-02" db="UniProtKB">
        <authorList>
            <consortium name="EnsemblMetazoa"/>
        </authorList>
    </citation>
    <scope>IDENTIFICATION</scope>
    <source>
        <strain evidence="13">LVP_AGWG</strain>
    </source>
</reference>
<dbReference type="Proteomes" id="UP000008820">
    <property type="component" value="Chromosome 2"/>
</dbReference>
<sequence>MGSQVQTECEPIKRSPLLNVLMEVFCMVLDLVKVLILGIPVLLITAVRILVPSKPKSIRGQTVLITGAGNGLGKAMAHEFANRGSNVVIVDVDLEAAERTCEEIKRDRTTKAYAFRVDVSSYDQVEAFVDGVHKTVGPVDILINNAGMVSFDFLQDADETNINRMLDVNVKGVIWMTKHFLKKMIERKRGHIVSISSLAGIHPLPWATVYSTSKHAVNGFMGALSEQLRLQGHGNEIRTSCVNPYYISTRKDITDFLKKPRFGILSTDYTAKAIVEGILQNETTITVPKFFGLGVKFSQLFPTRVQQIIRDYILREYELNSA</sequence>
<evidence type="ECO:0000256" key="7">
    <source>
        <dbReference type="ARBA" id="ARBA00023098"/>
    </source>
</evidence>
<evidence type="ECO:0000256" key="4">
    <source>
        <dbReference type="ARBA" id="ARBA00022857"/>
    </source>
</evidence>
<dbReference type="SUPFAM" id="SSF51735">
    <property type="entry name" value="NAD(P)-binding Rossmann-fold domains"/>
    <property type="match status" value="1"/>
</dbReference>
<evidence type="ECO:0000256" key="8">
    <source>
        <dbReference type="ARBA" id="ARBA00023136"/>
    </source>
</evidence>
<evidence type="ECO:0000256" key="11">
    <source>
        <dbReference type="ARBA" id="ARBA00082544"/>
    </source>
</evidence>
<evidence type="ECO:0000313" key="13">
    <source>
        <dbReference type="EnsemblMetazoa" id="AAEL004281-PA"/>
    </source>
</evidence>
<gene>
    <name evidence="13" type="primary">5564500</name>
</gene>
<name>A0A1S4F753_AEDAE</name>
<dbReference type="VEuPathDB" id="VectorBase:AAEL004281"/>
<dbReference type="Pfam" id="PF00106">
    <property type="entry name" value="adh_short"/>
    <property type="match status" value="1"/>
</dbReference>
<evidence type="ECO:0000313" key="14">
    <source>
        <dbReference type="Proteomes" id="UP000008820"/>
    </source>
</evidence>
<dbReference type="InterPro" id="IPR020904">
    <property type="entry name" value="Sc_DH/Rdtase_CS"/>
</dbReference>
<proteinExistence type="inferred from homology"/>
<dbReference type="PRINTS" id="PR00080">
    <property type="entry name" value="SDRFAMILY"/>
</dbReference>
<dbReference type="AlphaFoldDB" id="A0A1S4F753"/>
<comment type="subcellular location">
    <subcellularLocation>
        <location evidence="1">Membrane</location>
        <topology evidence="1">Multi-pass membrane protein</topology>
    </subcellularLocation>
</comment>
<keyword evidence="14" id="KW-1185">Reference proteome</keyword>
<evidence type="ECO:0000256" key="6">
    <source>
        <dbReference type="ARBA" id="ARBA00023002"/>
    </source>
</evidence>
<evidence type="ECO:0000256" key="5">
    <source>
        <dbReference type="ARBA" id="ARBA00022989"/>
    </source>
</evidence>
<dbReference type="PANTHER" id="PTHR24322">
    <property type="entry name" value="PKSB"/>
    <property type="match status" value="1"/>
</dbReference>
<evidence type="ECO:0000256" key="9">
    <source>
        <dbReference type="ARBA" id="ARBA00059620"/>
    </source>
</evidence>
<dbReference type="GO" id="GO:0005811">
    <property type="term" value="C:lipid droplet"/>
    <property type="evidence" value="ECO:0007669"/>
    <property type="project" value="TreeGrafter"/>
</dbReference>
<accession>A0A1S4F753</accession>
<keyword evidence="4" id="KW-0521">NADP</keyword>
<dbReference type="OrthoDB" id="6251714at2759"/>
<dbReference type="PIRSF" id="PIRSF000126">
    <property type="entry name" value="11-beta-HSD1"/>
    <property type="match status" value="1"/>
</dbReference>